<dbReference type="AlphaFoldDB" id="A0A7W8EZ67"/>
<proteinExistence type="predicted"/>
<organism evidence="1 2">
    <name type="scientific">Streptomyces spectabilis</name>
    <dbReference type="NCBI Taxonomy" id="68270"/>
    <lineage>
        <taxon>Bacteria</taxon>
        <taxon>Bacillati</taxon>
        <taxon>Actinomycetota</taxon>
        <taxon>Actinomycetes</taxon>
        <taxon>Kitasatosporales</taxon>
        <taxon>Streptomycetaceae</taxon>
        <taxon>Streptomyces</taxon>
    </lineage>
</organism>
<comment type="caution">
    <text evidence="1">The sequence shown here is derived from an EMBL/GenBank/DDBJ whole genome shotgun (WGS) entry which is preliminary data.</text>
</comment>
<sequence>MAGIDRFRRGMHPSAAAAVVATAVWVTIAFSAVPSMAAAREETINLVSRASLLLPSSQLPGVAWSGNANLYTPDGAPAGTATGGCIITKVSGASGVPAATSHCNIQFALALPDGRVGDVHTSAVMVTSLGPPSKIEYAINGGTKDFRNAAGDATSTLTSAVVPGNPTEWILTFRLTTIE</sequence>
<dbReference type="Proteomes" id="UP000549009">
    <property type="component" value="Unassembled WGS sequence"/>
</dbReference>
<protein>
    <submittedName>
        <fullName evidence="1">Uncharacterized protein</fullName>
    </submittedName>
</protein>
<evidence type="ECO:0000313" key="1">
    <source>
        <dbReference type="EMBL" id="MBB5109616.1"/>
    </source>
</evidence>
<evidence type="ECO:0000313" key="2">
    <source>
        <dbReference type="Proteomes" id="UP000549009"/>
    </source>
</evidence>
<name>A0A7W8EZ67_STRST</name>
<keyword evidence="2" id="KW-1185">Reference proteome</keyword>
<accession>A0A7W8EZ67</accession>
<reference evidence="1 2" key="1">
    <citation type="submission" date="2020-08" db="EMBL/GenBank/DDBJ databases">
        <title>Genomic Encyclopedia of Type Strains, Phase III (KMG-III): the genomes of soil and plant-associated and newly described type strains.</title>
        <authorList>
            <person name="Whitman W."/>
        </authorList>
    </citation>
    <scope>NUCLEOTIDE SEQUENCE [LARGE SCALE GENOMIC DNA]</scope>
    <source>
        <strain evidence="1 2">CECT 3146</strain>
    </source>
</reference>
<dbReference type="EMBL" id="JACHJD010000032">
    <property type="protein sequence ID" value="MBB5109616.1"/>
    <property type="molecule type" value="Genomic_DNA"/>
</dbReference>
<gene>
    <name evidence="1" type="ORF">FHS40_008744</name>
</gene>
<dbReference type="RefSeq" id="WP_184926556.1">
    <property type="nucleotide sequence ID" value="NZ_BMSQ01000039.1"/>
</dbReference>